<dbReference type="AlphaFoldDB" id="F2NDP0"/>
<comment type="function">
    <text evidence="10">Catalyzes the transfer of pyrophosphate from adenosine triphosphate (ATP) to 6-hydroxymethyl-7,8-dihydropterin, an enzymatic step in folate biosynthesis pathway.</text>
</comment>
<evidence type="ECO:0000259" key="13">
    <source>
        <dbReference type="PROSITE" id="PS00794"/>
    </source>
</evidence>
<evidence type="ECO:0000256" key="7">
    <source>
        <dbReference type="ARBA" id="ARBA00022777"/>
    </source>
</evidence>
<evidence type="ECO:0000256" key="12">
    <source>
        <dbReference type="ARBA" id="ARBA00033413"/>
    </source>
</evidence>
<protein>
    <recommendedName>
        <fullName evidence="4">2-amino-4-hydroxy-6-hydroxymethyldihydropteridine pyrophosphokinase</fullName>
        <ecNumber evidence="3">2.7.6.3</ecNumber>
    </recommendedName>
    <alternativeName>
        <fullName evidence="11">6-hydroxymethyl-7,8-dihydropterin pyrophosphokinase</fullName>
    </alternativeName>
    <alternativeName>
        <fullName evidence="12">7,8-dihydro-6-hydroxymethylpterin-pyrophosphokinase</fullName>
    </alternativeName>
</protein>
<evidence type="ECO:0000256" key="5">
    <source>
        <dbReference type="ARBA" id="ARBA00022679"/>
    </source>
</evidence>
<dbReference type="PANTHER" id="PTHR43071:SF1">
    <property type="entry name" value="2-AMINO-4-HYDROXY-6-HYDROXYMETHYLDIHYDROPTERIDINE PYROPHOSPHOKINASE"/>
    <property type="match status" value="1"/>
</dbReference>
<dbReference type="Gene3D" id="3.30.70.560">
    <property type="entry name" value="7,8-Dihydro-6-hydroxymethylpterin-pyrophosphokinase HPPK"/>
    <property type="match status" value="1"/>
</dbReference>
<gene>
    <name evidence="14" type="ordered locus">Desac_2495</name>
</gene>
<evidence type="ECO:0000256" key="10">
    <source>
        <dbReference type="ARBA" id="ARBA00029409"/>
    </source>
</evidence>
<dbReference type="PANTHER" id="PTHR43071">
    <property type="entry name" value="2-AMINO-4-HYDROXY-6-HYDROXYMETHYLDIHYDROPTERIDINE PYROPHOSPHOKINASE"/>
    <property type="match status" value="1"/>
</dbReference>
<dbReference type="eggNOG" id="COG0801">
    <property type="taxonomic scope" value="Bacteria"/>
</dbReference>
<name>F2NDP0_DESAR</name>
<keyword evidence="15" id="KW-1185">Reference proteome</keyword>
<evidence type="ECO:0000256" key="3">
    <source>
        <dbReference type="ARBA" id="ARBA00013253"/>
    </source>
</evidence>
<dbReference type="EMBL" id="CP002629">
    <property type="protein sequence ID" value="AEB10316.1"/>
    <property type="molecule type" value="Genomic_DNA"/>
</dbReference>
<organism evidence="14 15">
    <name type="scientific">Desulfobacca acetoxidans (strain ATCC 700848 / DSM 11109 / ASRB2)</name>
    <dbReference type="NCBI Taxonomy" id="880072"/>
    <lineage>
        <taxon>Bacteria</taxon>
        <taxon>Pseudomonadati</taxon>
        <taxon>Thermodesulfobacteriota</taxon>
        <taxon>Desulfobaccia</taxon>
        <taxon>Desulfobaccales</taxon>
        <taxon>Desulfobaccaceae</taxon>
        <taxon>Desulfobacca</taxon>
    </lineage>
</organism>
<evidence type="ECO:0000313" key="15">
    <source>
        <dbReference type="Proteomes" id="UP000000483"/>
    </source>
</evidence>
<keyword evidence="5 14" id="KW-0808">Transferase</keyword>
<feature type="domain" description="7,8-dihydro-6-hydroxymethylpterin-pyrophosphokinase" evidence="13">
    <location>
        <begin position="101"/>
        <end position="112"/>
    </location>
</feature>
<dbReference type="HOGENOM" id="CLU_097916_2_3_7"/>
<sequence>MPRGRGEREMSDSWSLAYIGLGANLGDPADQLDEARRRLAQIDGIEITRVSSYYTTPPVGVLDQPWFVNAVVEIRTRLAPLALLDVLQEIENAMGRIRKERWGPRLVDLDLLLYNTMIIQSPRLVIPHPEMHRRGFVLLPLAEIAPQTRHPVLHKTAATLLAELEPQAKVAYKL</sequence>
<dbReference type="GO" id="GO:0005524">
    <property type="term" value="F:ATP binding"/>
    <property type="evidence" value="ECO:0007669"/>
    <property type="project" value="UniProtKB-KW"/>
</dbReference>
<evidence type="ECO:0000256" key="9">
    <source>
        <dbReference type="ARBA" id="ARBA00022909"/>
    </source>
</evidence>
<dbReference type="UniPathway" id="UPA00077">
    <property type="reaction ID" value="UER00155"/>
</dbReference>
<keyword evidence="7 14" id="KW-0418">Kinase</keyword>
<evidence type="ECO:0000313" key="14">
    <source>
        <dbReference type="EMBL" id="AEB10316.1"/>
    </source>
</evidence>
<dbReference type="GO" id="GO:0003848">
    <property type="term" value="F:2-amino-4-hydroxy-6-hydroxymethyldihydropteridine diphosphokinase activity"/>
    <property type="evidence" value="ECO:0007669"/>
    <property type="project" value="UniProtKB-EC"/>
</dbReference>
<reference evidence="15" key="2">
    <citation type="submission" date="2011-03" db="EMBL/GenBank/DDBJ databases">
        <title>The complete genome of Desulfobacca acetoxidans DSM 11109.</title>
        <authorList>
            <consortium name="US DOE Joint Genome Institute (JGI-PGF)"/>
            <person name="Lucas S."/>
            <person name="Copeland A."/>
            <person name="Lapidus A."/>
            <person name="Bruce D."/>
            <person name="Goodwin L."/>
            <person name="Pitluck S."/>
            <person name="Peters L."/>
            <person name="Kyrpides N."/>
            <person name="Mavromatis K."/>
            <person name="Ivanova N."/>
            <person name="Ovchinnikova G."/>
            <person name="Teshima H."/>
            <person name="Detter J.C."/>
            <person name="Han C."/>
            <person name="Land M."/>
            <person name="Hauser L."/>
            <person name="Markowitz V."/>
            <person name="Cheng J.-F."/>
            <person name="Hugenholtz P."/>
            <person name="Woyke T."/>
            <person name="Wu D."/>
            <person name="Spring S."/>
            <person name="Schueler E."/>
            <person name="Brambilla E."/>
            <person name="Klenk H.-P."/>
            <person name="Eisen J.A."/>
        </authorList>
    </citation>
    <scope>NUCLEOTIDE SEQUENCE [LARGE SCALE GENOMIC DNA]</scope>
    <source>
        <strain evidence="15">ATCC 700848 / DSM 11109 / ASRB2</strain>
    </source>
</reference>
<reference evidence="14 15" key="1">
    <citation type="journal article" date="2011" name="Stand. Genomic Sci.">
        <title>Complete genome sequence of the acetate-degrading sulfate reducer Desulfobacca acetoxidans type strain (ASRB2).</title>
        <authorList>
            <person name="Goker M."/>
            <person name="Teshima H."/>
            <person name="Lapidus A."/>
            <person name="Nolan M."/>
            <person name="Lucas S."/>
            <person name="Hammon N."/>
            <person name="Deshpande S."/>
            <person name="Cheng J.F."/>
            <person name="Tapia R."/>
            <person name="Han C."/>
            <person name="Goodwin L."/>
            <person name="Pitluck S."/>
            <person name="Huntemann M."/>
            <person name="Liolios K."/>
            <person name="Ivanova N."/>
            <person name="Pagani I."/>
            <person name="Mavromatis K."/>
            <person name="Ovchinikova G."/>
            <person name="Pati A."/>
            <person name="Chen A."/>
            <person name="Palaniappan K."/>
            <person name="Land M."/>
            <person name="Hauser L."/>
            <person name="Brambilla E.M."/>
            <person name="Rohde M."/>
            <person name="Spring S."/>
            <person name="Detter J.C."/>
            <person name="Woyke T."/>
            <person name="Bristow J."/>
            <person name="Eisen J.A."/>
            <person name="Markowitz V."/>
            <person name="Hugenholtz P."/>
            <person name="Kyrpides N.C."/>
            <person name="Klenk H.P."/>
        </authorList>
    </citation>
    <scope>NUCLEOTIDE SEQUENCE [LARGE SCALE GENOMIC DNA]</scope>
    <source>
        <strain evidence="15">ATCC 700848 / DSM 11109 / ASRB2</strain>
    </source>
</reference>
<dbReference type="CDD" id="cd00483">
    <property type="entry name" value="HPPK"/>
    <property type="match status" value="1"/>
</dbReference>
<evidence type="ECO:0000256" key="11">
    <source>
        <dbReference type="ARBA" id="ARBA00029766"/>
    </source>
</evidence>
<evidence type="ECO:0000256" key="4">
    <source>
        <dbReference type="ARBA" id="ARBA00016218"/>
    </source>
</evidence>
<dbReference type="KEGG" id="dao:Desac_2495"/>
<keyword evidence="9" id="KW-0289">Folate biosynthesis</keyword>
<dbReference type="STRING" id="880072.Desac_2495"/>
<proteinExistence type="inferred from homology"/>
<evidence type="ECO:0000256" key="1">
    <source>
        <dbReference type="ARBA" id="ARBA00005051"/>
    </source>
</evidence>
<comment type="pathway">
    <text evidence="1">Cofactor biosynthesis; tetrahydrofolate biosynthesis; 2-amino-4-hydroxy-6-hydroxymethyl-7,8-dihydropteridine diphosphate from 7,8-dihydroneopterin triphosphate: step 4/4.</text>
</comment>
<dbReference type="EC" id="2.7.6.3" evidence="3"/>
<dbReference type="GO" id="GO:0046654">
    <property type="term" value="P:tetrahydrofolate biosynthetic process"/>
    <property type="evidence" value="ECO:0007669"/>
    <property type="project" value="UniProtKB-UniPathway"/>
</dbReference>
<dbReference type="PROSITE" id="PS00794">
    <property type="entry name" value="HPPK"/>
    <property type="match status" value="1"/>
</dbReference>
<dbReference type="SUPFAM" id="SSF55083">
    <property type="entry name" value="6-hydroxymethyl-7,8-dihydropterin pyrophosphokinase, HPPK"/>
    <property type="match status" value="1"/>
</dbReference>
<evidence type="ECO:0000256" key="8">
    <source>
        <dbReference type="ARBA" id="ARBA00022840"/>
    </source>
</evidence>
<dbReference type="Proteomes" id="UP000000483">
    <property type="component" value="Chromosome"/>
</dbReference>
<dbReference type="InterPro" id="IPR035907">
    <property type="entry name" value="Hppk_sf"/>
</dbReference>
<keyword evidence="6" id="KW-0547">Nucleotide-binding</keyword>
<dbReference type="GO" id="GO:0016301">
    <property type="term" value="F:kinase activity"/>
    <property type="evidence" value="ECO:0007669"/>
    <property type="project" value="UniProtKB-KW"/>
</dbReference>
<accession>F2NDP0</accession>
<dbReference type="Pfam" id="PF01288">
    <property type="entry name" value="HPPK"/>
    <property type="match status" value="1"/>
</dbReference>
<dbReference type="GO" id="GO:0046656">
    <property type="term" value="P:folic acid biosynthetic process"/>
    <property type="evidence" value="ECO:0007669"/>
    <property type="project" value="UniProtKB-KW"/>
</dbReference>
<comment type="similarity">
    <text evidence="2">Belongs to the HPPK family.</text>
</comment>
<evidence type="ECO:0000256" key="2">
    <source>
        <dbReference type="ARBA" id="ARBA00005810"/>
    </source>
</evidence>
<dbReference type="InterPro" id="IPR000550">
    <property type="entry name" value="Hppk"/>
</dbReference>
<evidence type="ECO:0000256" key="6">
    <source>
        <dbReference type="ARBA" id="ARBA00022741"/>
    </source>
</evidence>
<dbReference type="NCBIfam" id="TIGR01498">
    <property type="entry name" value="folK"/>
    <property type="match status" value="1"/>
</dbReference>
<keyword evidence="8" id="KW-0067">ATP-binding</keyword>